<evidence type="ECO:0000313" key="8">
    <source>
        <dbReference type="Proteomes" id="UP000185728"/>
    </source>
</evidence>
<dbReference type="Proteomes" id="UP000185728">
    <property type="component" value="Unassembled WGS sequence"/>
</dbReference>
<dbReference type="PROSITE" id="PS50231">
    <property type="entry name" value="RICIN_B_LECTIN"/>
    <property type="match status" value="1"/>
</dbReference>
<sequence>MKKIVQSTILLSLFYSSVFGQLDTNYFNRLKSETIKSSDALEWVQFGPGMSGYCEFFWCHPTDPKTIHMSPDMFNAYGSFDAGKSWQTIKNYDSQDRGMGRTYDIEFSRQNQNFGFAIDEGGGVYRTKDKGRTWEKTYSINKAHSEIAVDPSNDNNWYIGAGSWWDVKGTHRTLANPMANLRSTAVSGHIYKSTDKGKTWKKISRGLPSTLSVAKIIVDPRNSNRIIMAANTGIYRSIDKGESWSPSKTGLPNNLPKDMTSYYNKGQNKFVLYVVEQTKYIKKGNTTTSKGGVYKSTDGGKSWKSITGDLGFDLTKITDPLTRSKYKRTVSNWLSIPTNQVGELPTQTIPTFHKIRVNPKNPQEIYLSHNVKHDFSFGPGGVWKTENGGKNWFPCARTGKYWTSGQDKSYWEGRGMPTGMNTTFAHLQPKMKKADGYFGYRFIEINSKGEIFTSIDQQILKSTDGGKKWKQIDDDETAPNSKGWVGRGGSNLPGRYILLDTGTPNRKLFCSGEHGLWESAPLKNHPNPNAVAVKQIEGQVNEPNAATSIGYVAVHPNKPNILYTIQFRQDHRDNFRRSIDGGKTWENISTPIDHPDTNLSGERIFSYSILIDPVTPKNIYFCVIRDAPAEVNSYIPPGDFNKFGVYKSTDGGFSWKVMNNGFPQGASVRRLEMHPTNSSVIYAASNFSSKNKVPGGLYKTTNKAASWSKVEIPAAIKSVNNVHIDETTKHIYISCGRKSGTYDEGGIWRSKDGGASWEKIFDLPYVWQTETSPINPNIIIASVPWNSKAKNLGAYLSRNGGKNWIKINKNLAHPDAITDIRPDNKDENTFWCAGWGSGWYKGVLKNQSTSQLIEDGTYYVKSVLSDQRLLARELESHSARMANPGDYSDQQWVFTHLKNNIYHIKNKRSNRYLEVPFGKCGNGNDVATQNSKSLDHQKWKVLKNSSNKYSFKPIHCREVALDISDGALNANVHTWKYSYANKNQQWELIAANAGKSDFSSKTQDILKVFPNPAKNNIAITGVHYGDQINVYSMLGTLIESKIASQDKEVMDISYLTSGLYIISVPEKGSITFVKE</sequence>
<feature type="domain" description="Sortilin N-terminal" evidence="5">
    <location>
        <begin position="189"/>
        <end position="307"/>
    </location>
</feature>
<feature type="domain" description="Secretion system C-terminal sorting" evidence="6">
    <location>
        <begin position="1008"/>
        <end position="1069"/>
    </location>
</feature>
<dbReference type="Pfam" id="PF15902">
    <property type="entry name" value="Sortilin-Vps10"/>
    <property type="match status" value="2"/>
</dbReference>
<name>A0ABY1L3N2_9FLAO</name>
<feature type="domain" description="Ricin B lectin" evidence="4">
    <location>
        <begin position="889"/>
        <end position="975"/>
    </location>
</feature>
<proteinExistence type="predicted"/>
<dbReference type="PANTHER" id="PTHR43739:SF5">
    <property type="entry name" value="EXO-ALPHA-SIALIDASE"/>
    <property type="match status" value="1"/>
</dbReference>
<dbReference type="InterPro" id="IPR026444">
    <property type="entry name" value="Secre_tail"/>
</dbReference>
<feature type="region of interest" description="Disordered" evidence="3">
    <location>
        <begin position="466"/>
        <end position="486"/>
    </location>
</feature>
<organism evidence="7 8">
    <name type="scientific">Zobellia uliginosa</name>
    <dbReference type="NCBI Taxonomy" id="143224"/>
    <lineage>
        <taxon>Bacteria</taxon>
        <taxon>Pseudomonadati</taxon>
        <taxon>Bacteroidota</taxon>
        <taxon>Flavobacteriia</taxon>
        <taxon>Flavobacteriales</taxon>
        <taxon>Flavobacteriaceae</taxon>
        <taxon>Zobellia</taxon>
    </lineage>
</organism>
<dbReference type="SUPFAM" id="SSF50370">
    <property type="entry name" value="Ricin B-like lectins"/>
    <property type="match status" value="1"/>
</dbReference>
<comment type="caution">
    <text evidence="7">The sequence shown here is derived from an EMBL/GenBank/DDBJ whole genome shotgun (WGS) entry which is preliminary data.</text>
</comment>
<evidence type="ECO:0000259" key="6">
    <source>
        <dbReference type="Pfam" id="PF18962"/>
    </source>
</evidence>
<dbReference type="InterPro" id="IPR052025">
    <property type="entry name" value="Xyloglucanase_GH74"/>
</dbReference>
<protein>
    <submittedName>
        <fullName evidence="7">Por secretion system C-terminal sorting domain-containing protein</fullName>
    </submittedName>
</protein>
<evidence type="ECO:0000256" key="1">
    <source>
        <dbReference type="ARBA" id="ARBA00022729"/>
    </source>
</evidence>
<gene>
    <name evidence="7" type="ORF">SAMN05421766_11122</name>
</gene>
<dbReference type="NCBIfam" id="TIGR04183">
    <property type="entry name" value="Por_Secre_tail"/>
    <property type="match status" value="1"/>
</dbReference>
<accession>A0ABY1L3N2</accession>
<dbReference type="CDD" id="cd15482">
    <property type="entry name" value="Sialidase_non-viral"/>
    <property type="match status" value="2"/>
</dbReference>
<reference evidence="7 8" key="1">
    <citation type="submission" date="2017-01" db="EMBL/GenBank/DDBJ databases">
        <authorList>
            <person name="Varghese N."/>
            <person name="Submissions S."/>
        </authorList>
    </citation>
    <scope>NUCLEOTIDE SEQUENCE [LARGE SCALE GENOMIC DNA]</scope>
    <source>
        <strain evidence="7 8">DSM 2061</strain>
    </source>
</reference>
<dbReference type="InterPro" id="IPR031778">
    <property type="entry name" value="Sortilin_N"/>
</dbReference>
<dbReference type="InterPro" id="IPR015943">
    <property type="entry name" value="WD40/YVTN_repeat-like_dom_sf"/>
</dbReference>
<dbReference type="Pfam" id="PF18962">
    <property type="entry name" value="Por_Secre_tail"/>
    <property type="match status" value="1"/>
</dbReference>
<keyword evidence="8" id="KW-1185">Reference proteome</keyword>
<dbReference type="SUPFAM" id="SSF110296">
    <property type="entry name" value="Oligoxyloglucan reducing end-specific cellobiohydrolase"/>
    <property type="match status" value="3"/>
</dbReference>
<evidence type="ECO:0000256" key="2">
    <source>
        <dbReference type="ARBA" id="ARBA00022737"/>
    </source>
</evidence>
<dbReference type="RefSeq" id="WP_076457084.1">
    <property type="nucleotide sequence ID" value="NZ_FTOB01000011.1"/>
</dbReference>
<dbReference type="CDD" id="cd00161">
    <property type="entry name" value="beta-trefoil_Ricin-like"/>
    <property type="match status" value="1"/>
</dbReference>
<dbReference type="InterPro" id="IPR000772">
    <property type="entry name" value="Ricin_B_lectin"/>
</dbReference>
<dbReference type="Gene3D" id="2.80.10.50">
    <property type="match status" value="1"/>
</dbReference>
<feature type="domain" description="Sortilin N-terminal" evidence="5">
    <location>
        <begin position="645"/>
        <end position="760"/>
    </location>
</feature>
<dbReference type="Pfam" id="PF14200">
    <property type="entry name" value="RicinB_lectin_2"/>
    <property type="match status" value="1"/>
</dbReference>
<dbReference type="Gene3D" id="2.130.10.10">
    <property type="entry name" value="YVTN repeat-like/Quinoprotein amine dehydrogenase"/>
    <property type="match status" value="5"/>
</dbReference>
<dbReference type="PANTHER" id="PTHR43739">
    <property type="entry name" value="XYLOGLUCANASE (EUROFUNG)"/>
    <property type="match status" value="1"/>
</dbReference>
<dbReference type="InterPro" id="IPR035992">
    <property type="entry name" value="Ricin_B-like_lectins"/>
</dbReference>
<keyword evidence="1" id="KW-0732">Signal</keyword>
<evidence type="ECO:0000259" key="5">
    <source>
        <dbReference type="Pfam" id="PF15902"/>
    </source>
</evidence>
<evidence type="ECO:0000313" key="7">
    <source>
        <dbReference type="EMBL" id="SIT11635.1"/>
    </source>
</evidence>
<dbReference type="EMBL" id="FTOB01000011">
    <property type="protein sequence ID" value="SIT11635.1"/>
    <property type="molecule type" value="Genomic_DNA"/>
</dbReference>
<evidence type="ECO:0000256" key="3">
    <source>
        <dbReference type="SAM" id="MobiDB-lite"/>
    </source>
</evidence>
<keyword evidence="2" id="KW-0677">Repeat</keyword>
<evidence type="ECO:0000259" key="4">
    <source>
        <dbReference type="Pfam" id="PF14200"/>
    </source>
</evidence>